<evidence type="ECO:0000313" key="1">
    <source>
        <dbReference type="EMBL" id="MBS4198836.1"/>
    </source>
</evidence>
<dbReference type="RefSeq" id="WP_213109559.1">
    <property type="nucleotide sequence ID" value="NZ_JAGYPJ010000001.1"/>
</dbReference>
<dbReference type="Proteomes" id="UP000682713">
    <property type="component" value="Unassembled WGS sequence"/>
</dbReference>
<name>A0A942TIP6_9BACI</name>
<organism evidence="1 2">
    <name type="scientific">Lederbergia citrisecunda</name>
    <dbReference type="NCBI Taxonomy" id="2833583"/>
    <lineage>
        <taxon>Bacteria</taxon>
        <taxon>Bacillati</taxon>
        <taxon>Bacillota</taxon>
        <taxon>Bacilli</taxon>
        <taxon>Bacillales</taxon>
        <taxon>Bacillaceae</taxon>
        <taxon>Lederbergia</taxon>
    </lineage>
</organism>
<evidence type="ECO:0008006" key="3">
    <source>
        <dbReference type="Google" id="ProtNLM"/>
    </source>
</evidence>
<dbReference type="EMBL" id="JAGYPJ010000001">
    <property type="protein sequence ID" value="MBS4198836.1"/>
    <property type="molecule type" value="Genomic_DNA"/>
</dbReference>
<evidence type="ECO:0000313" key="2">
    <source>
        <dbReference type="Proteomes" id="UP000682713"/>
    </source>
</evidence>
<comment type="caution">
    <text evidence="1">The sequence shown here is derived from an EMBL/GenBank/DDBJ whole genome shotgun (WGS) entry which is preliminary data.</text>
</comment>
<proteinExistence type="predicted"/>
<dbReference type="PROSITE" id="PS51257">
    <property type="entry name" value="PROKAR_LIPOPROTEIN"/>
    <property type="match status" value="1"/>
</dbReference>
<protein>
    <recommendedName>
        <fullName evidence="3">Lipoprotein</fullName>
    </recommendedName>
</protein>
<reference evidence="1 2" key="1">
    <citation type="submission" date="2021-05" db="EMBL/GenBank/DDBJ databases">
        <title>Novel Bacillus species.</title>
        <authorList>
            <person name="Liu G."/>
        </authorList>
    </citation>
    <scope>NUCLEOTIDE SEQUENCE [LARGE SCALE GENOMIC DNA]</scope>
    <source>
        <strain evidence="1 2">FJAT-49732</strain>
    </source>
</reference>
<keyword evidence="2" id="KW-1185">Reference proteome</keyword>
<dbReference type="AlphaFoldDB" id="A0A942TIP6"/>
<sequence length="127" mass="14448">MKKMMVCLFLFFLITGCRQKLPEPESYVAKASDHINKSPQLMDVRHIVDGRNVKIECIVSGVSFVNNIDHNYGKIIVYVDGLRHGEFTTPAFIIKNLSPGTHRLKIDVVKPNSQSFGINRQFMVKIN</sequence>
<accession>A0A942TIP6</accession>
<gene>
    <name evidence="1" type="ORF">KHA93_04110</name>
</gene>